<reference evidence="2" key="1">
    <citation type="submission" date="2020-03" db="EMBL/GenBank/DDBJ databases">
        <title>Castanea mollissima Vanexum genome sequencing.</title>
        <authorList>
            <person name="Staton M."/>
        </authorList>
    </citation>
    <scope>NUCLEOTIDE SEQUENCE</scope>
    <source>
        <tissue evidence="2">Leaf</tissue>
    </source>
</reference>
<feature type="non-terminal residue" evidence="2">
    <location>
        <position position="244"/>
    </location>
</feature>
<feature type="compositionally biased region" description="Polar residues" evidence="1">
    <location>
        <begin position="68"/>
        <end position="77"/>
    </location>
</feature>
<organism evidence="2 3">
    <name type="scientific">Castanea mollissima</name>
    <name type="common">Chinese chestnut</name>
    <dbReference type="NCBI Taxonomy" id="60419"/>
    <lineage>
        <taxon>Eukaryota</taxon>
        <taxon>Viridiplantae</taxon>
        <taxon>Streptophyta</taxon>
        <taxon>Embryophyta</taxon>
        <taxon>Tracheophyta</taxon>
        <taxon>Spermatophyta</taxon>
        <taxon>Magnoliopsida</taxon>
        <taxon>eudicotyledons</taxon>
        <taxon>Gunneridae</taxon>
        <taxon>Pentapetalae</taxon>
        <taxon>rosids</taxon>
        <taxon>fabids</taxon>
        <taxon>Fagales</taxon>
        <taxon>Fagaceae</taxon>
        <taxon>Castanea</taxon>
    </lineage>
</organism>
<feature type="compositionally biased region" description="Low complexity" evidence="1">
    <location>
        <begin position="206"/>
        <end position="216"/>
    </location>
</feature>
<feature type="region of interest" description="Disordered" evidence="1">
    <location>
        <begin position="162"/>
        <end position="244"/>
    </location>
</feature>
<dbReference type="OrthoDB" id="1836584at2759"/>
<dbReference type="Proteomes" id="UP000737018">
    <property type="component" value="Unassembled WGS sequence"/>
</dbReference>
<feature type="region of interest" description="Disordered" evidence="1">
    <location>
        <begin position="94"/>
        <end position="137"/>
    </location>
</feature>
<protein>
    <submittedName>
        <fullName evidence="2">Uncharacterized protein</fullName>
    </submittedName>
</protein>
<gene>
    <name evidence="2" type="ORF">CMV_025979</name>
</gene>
<feature type="compositionally biased region" description="Basic and acidic residues" evidence="1">
    <location>
        <begin position="232"/>
        <end position="244"/>
    </location>
</feature>
<comment type="caution">
    <text evidence="2">The sequence shown here is derived from an EMBL/GenBank/DDBJ whole genome shotgun (WGS) entry which is preliminary data.</text>
</comment>
<evidence type="ECO:0000313" key="2">
    <source>
        <dbReference type="EMBL" id="KAF3947963.1"/>
    </source>
</evidence>
<feature type="compositionally biased region" description="Polar residues" evidence="1">
    <location>
        <begin position="182"/>
        <end position="194"/>
    </location>
</feature>
<dbReference type="EMBL" id="JRKL02007235">
    <property type="protein sequence ID" value="KAF3947963.1"/>
    <property type="molecule type" value="Genomic_DNA"/>
</dbReference>
<name>A0A8J4QN55_9ROSI</name>
<feature type="region of interest" description="Disordered" evidence="1">
    <location>
        <begin position="46"/>
        <end position="78"/>
    </location>
</feature>
<accession>A0A8J4QN55</accession>
<evidence type="ECO:0000256" key="1">
    <source>
        <dbReference type="SAM" id="MobiDB-lite"/>
    </source>
</evidence>
<keyword evidence="3" id="KW-1185">Reference proteome</keyword>
<feature type="compositionally biased region" description="Basic and acidic residues" evidence="1">
    <location>
        <begin position="46"/>
        <end position="65"/>
    </location>
</feature>
<evidence type="ECO:0000313" key="3">
    <source>
        <dbReference type="Proteomes" id="UP000737018"/>
    </source>
</evidence>
<dbReference type="AlphaFoldDB" id="A0A8J4QN55"/>
<feature type="compositionally biased region" description="Polar residues" evidence="1">
    <location>
        <begin position="217"/>
        <end position="226"/>
    </location>
</feature>
<proteinExistence type="predicted"/>
<sequence length="244" mass="27794">MDFSLKKSYKSHNTYKHLKKLSDKSNHSHEQLPMLFNNDGSMRAVDLSDHHSHRGEEEVIVKIDDGDSSATKGSETTGGKIWRASSYDFCKGQDKSGFDFARRGSGSRRQQQRQRRRQNSNAVAAEEEEKDPPSKLIKQFLHKQKASGEMSLDMDLEMDELCVENDRKLPPVSESPLKATPSRETPTPNKNSNHSVRRRFSHDDNNNNYYNNNNNNDAVTWTSNASVHRKSKLVETEKSVEVDG</sequence>